<evidence type="ECO:0000313" key="2">
    <source>
        <dbReference type="EMBL" id="EOA05681.1"/>
    </source>
</evidence>
<dbReference type="InterPro" id="IPR043131">
    <property type="entry name" value="BCAT-like_N"/>
</dbReference>
<dbReference type="InterPro" id="IPR005802">
    <property type="entry name" value="ADC_synth_comp_1"/>
</dbReference>
<dbReference type="GO" id="GO:0009396">
    <property type="term" value="P:folic acid-containing compound biosynthetic process"/>
    <property type="evidence" value="ECO:0007669"/>
    <property type="project" value="InterPro"/>
</dbReference>
<dbReference type="SUPFAM" id="SSF56752">
    <property type="entry name" value="D-aminoacid aminotransferase-like PLP-dependent enzymes"/>
    <property type="match status" value="1"/>
</dbReference>
<dbReference type="InterPro" id="IPR019999">
    <property type="entry name" value="Anth_synth_I-like"/>
</dbReference>
<dbReference type="EMBL" id="AEEC02000006">
    <property type="protein sequence ID" value="EOA05681.1"/>
    <property type="molecule type" value="Genomic_DNA"/>
</dbReference>
<name>A0AAI9IG94_9BURK</name>
<dbReference type="AlphaFoldDB" id="A0AAI9IG94"/>
<dbReference type="Gene3D" id="3.30.470.10">
    <property type="match status" value="1"/>
</dbReference>
<dbReference type="GO" id="GO:0046820">
    <property type="term" value="F:4-amino-4-deoxychorismate synthase activity"/>
    <property type="evidence" value="ECO:0007669"/>
    <property type="project" value="TreeGrafter"/>
</dbReference>
<accession>A0AAI9IG94</accession>
<dbReference type="SUPFAM" id="SSF56322">
    <property type="entry name" value="ADC synthase"/>
    <property type="match status" value="1"/>
</dbReference>
<dbReference type="PRINTS" id="PR00095">
    <property type="entry name" value="ANTSNTHASEI"/>
</dbReference>
<evidence type="ECO:0000313" key="3">
    <source>
        <dbReference type="Proteomes" id="UP000006772"/>
    </source>
</evidence>
<dbReference type="InterPro" id="IPR001544">
    <property type="entry name" value="Aminotrans_IV"/>
</dbReference>
<feature type="domain" description="Chorismate-utilising enzyme C-terminal" evidence="1">
    <location>
        <begin position="120"/>
        <end position="391"/>
    </location>
</feature>
<dbReference type="Gene3D" id="3.60.120.10">
    <property type="entry name" value="Anthranilate synthase"/>
    <property type="match status" value="1"/>
</dbReference>
<protein>
    <submittedName>
        <fullName evidence="2">Para-aminobenzoate synthetase component I protein</fullName>
    </submittedName>
</protein>
<dbReference type="NCBIfam" id="TIGR00553">
    <property type="entry name" value="pabB"/>
    <property type="match status" value="1"/>
</dbReference>
<dbReference type="RefSeq" id="WP_006462430.1">
    <property type="nucleotide sequence ID" value="NZ_AEEC02000006.1"/>
</dbReference>
<dbReference type="Pfam" id="PF00425">
    <property type="entry name" value="Chorismate_bind"/>
    <property type="match status" value="1"/>
</dbReference>
<dbReference type="Gene3D" id="3.20.10.10">
    <property type="entry name" value="D-amino Acid Aminotransferase, subunit A, domain 2"/>
    <property type="match status" value="1"/>
</dbReference>
<dbReference type="Proteomes" id="UP000006772">
    <property type="component" value="Unassembled WGS sequence"/>
</dbReference>
<dbReference type="PANTHER" id="PTHR11236:SF50">
    <property type="entry name" value="AMINODEOXYCHORISMATE SYNTHASE COMPONENT 1"/>
    <property type="match status" value="1"/>
</dbReference>
<dbReference type="InterPro" id="IPR015890">
    <property type="entry name" value="Chorismate_C"/>
</dbReference>
<proteinExistence type="predicted"/>
<dbReference type="PANTHER" id="PTHR11236">
    <property type="entry name" value="AMINOBENZOATE/ANTHRANILATE SYNTHASE"/>
    <property type="match status" value="1"/>
</dbReference>
<sequence>MTDCFALLDDHLATPAEPRSRLYTGHLRTLACTDVAGFGALLAQMQAALAAGQHAVALWSYELGAALQGLPHRPLSAPLARVLLFQHCQRLGATEVDAWLAGQCADEAAGIVNLRSSVDEAAFSAAIGRIRDYIAAGDTYQVNYTYRLHFQVHGDPITLYRRLRARQPVPYGALVRDAQGGMVLSCSPELFVSHQDGMLKAKPMKGTARAMDAQADAADTINAQRALALANDEKNRAENLMIVDLLRNDLGRVARSGSVQVPHLFDVRRYGQVLQMTSTIRARLREDATLATVIAALYPCGSITGAPKRRTMEIIDELETEARGLYTGAIGWFDAPREGGGTIGDFCLSVPIRTLELQAPEHGLRQGVMGVGAGIVYDSDAASEFAECRLKSAFLTGLEQEFSLFETMHASHAGCRHLDLHLQRLQASAAVFGFPCDEKATRQQIDALCAGLPKDVVLRLRLALDAGGNVSLQHAPLLPLTGPVTVFLAEHRCASDDLFLRHKSTRRAHYDAAWKEAERRGGFDMLFFNERDELTEGGRSNVFVKLDGQWCTPPLSAGVLPGVMRRVLLADPHWQAREAVITRAELMRAQEVVVCNALRGVLQAQVSS</sequence>
<evidence type="ECO:0000259" key="1">
    <source>
        <dbReference type="Pfam" id="PF00425"/>
    </source>
</evidence>
<dbReference type="InterPro" id="IPR005801">
    <property type="entry name" value="ADC_synthase"/>
</dbReference>
<gene>
    <name evidence="2" type="ORF">HFRIS_006298</name>
</gene>
<organism evidence="2 3">
    <name type="scientific">Herbaspirillum frisingense GSF30</name>
    <dbReference type="NCBI Taxonomy" id="864073"/>
    <lineage>
        <taxon>Bacteria</taxon>
        <taxon>Pseudomonadati</taxon>
        <taxon>Pseudomonadota</taxon>
        <taxon>Betaproteobacteria</taxon>
        <taxon>Burkholderiales</taxon>
        <taxon>Oxalobacteraceae</taxon>
        <taxon>Herbaspirillum</taxon>
    </lineage>
</organism>
<dbReference type="InterPro" id="IPR043132">
    <property type="entry name" value="BCAT-like_C"/>
</dbReference>
<dbReference type="Pfam" id="PF01063">
    <property type="entry name" value="Aminotran_4"/>
    <property type="match status" value="1"/>
</dbReference>
<comment type="caution">
    <text evidence="2">The sequence shown here is derived from an EMBL/GenBank/DDBJ whole genome shotgun (WGS) entry which is preliminary data.</text>
</comment>
<dbReference type="GO" id="GO:0000162">
    <property type="term" value="P:L-tryptophan biosynthetic process"/>
    <property type="evidence" value="ECO:0007669"/>
    <property type="project" value="TreeGrafter"/>
</dbReference>
<dbReference type="InterPro" id="IPR036038">
    <property type="entry name" value="Aminotransferase-like"/>
</dbReference>
<reference evidence="2 3" key="1">
    <citation type="journal article" date="2013" name="Front. Microbiol.">
        <title>The genome of the endophytic bacterium H. frisingense GSF30(T) identifies diverse strategies in the Herbaspirillum genus to interact with plants.</title>
        <authorList>
            <person name="Straub D."/>
            <person name="Rothballer M."/>
            <person name="Hartmann A."/>
            <person name="Ludewig U."/>
        </authorList>
    </citation>
    <scope>NUCLEOTIDE SEQUENCE [LARGE SCALE GENOMIC DNA]</scope>
    <source>
        <strain evidence="2 3">GSF30</strain>
    </source>
</reference>